<dbReference type="InterPro" id="IPR011527">
    <property type="entry name" value="ABC1_TM_dom"/>
</dbReference>
<keyword evidence="2 5" id="KW-0812">Transmembrane</keyword>
<protein>
    <recommendedName>
        <fullName evidence="6">ABC transmembrane type-1 domain-containing protein</fullName>
    </recommendedName>
</protein>
<feature type="transmembrane region" description="Helical" evidence="5">
    <location>
        <begin position="12"/>
        <end position="37"/>
    </location>
</feature>
<comment type="caution">
    <text evidence="7">The sequence shown here is derived from an EMBL/GenBank/DDBJ whole genome shotgun (WGS) entry which is preliminary data.</text>
</comment>
<proteinExistence type="predicted"/>
<feature type="transmembrane region" description="Helical" evidence="5">
    <location>
        <begin position="154"/>
        <end position="177"/>
    </location>
</feature>
<sequence>MIKFIFFTNNKINYQAFFVAMMSVISGIIAAMMASIINEAVEDVITKKAITFLNNLLPFFMIGLLLLFITRRIALRSGVHLVEQTLESFRNKTGNQLRQSTLQKVETLDQGEIYTKLSIDTKKISSASLAGIRAIQSIVTIILVIIYIYTFSLLAGICFTGLFAVGMLYYQIYYGLLINTMDQMTKKETELFHNFGHILDGFKEIKLNSAKNEDFYQNYLIPLGNAVKNDRIFIAEGYVEINTFCFILLYYISLGAAIFYASFRLFSGTSF</sequence>
<dbReference type="GO" id="GO:0140359">
    <property type="term" value="F:ABC-type transporter activity"/>
    <property type="evidence" value="ECO:0007669"/>
    <property type="project" value="InterPro"/>
</dbReference>
<evidence type="ECO:0000313" key="8">
    <source>
        <dbReference type="Proteomes" id="UP000189670"/>
    </source>
</evidence>
<keyword evidence="3 5" id="KW-1133">Transmembrane helix</keyword>
<feature type="domain" description="ABC transmembrane type-1" evidence="6">
    <location>
        <begin position="17"/>
        <end position="210"/>
    </location>
</feature>
<feature type="transmembrane region" description="Helical" evidence="5">
    <location>
        <begin position="49"/>
        <end position="69"/>
    </location>
</feature>
<evidence type="ECO:0000256" key="1">
    <source>
        <dbReference type="ARBA" id="ARBA00004651"/>
    </source>
</evidence>
<evidence type="ECO:0000256" key="4">
    <source>
        <dbReference type="ARBA" id="ARBA00023136"/>
    </source>
</evidence>
<evidence type="ECO:0000256" key="2">
    <source>
        <dbReference type="ARBA" id="ARBA00022692"/>
    </source>
</evidence>
<name>A0A1V1P9D6_9BACT</name>
<dbReference type="GO" id="GO:0005886">
    <property type="term" value="C:plasma membrane"/>
    <property type="evidence" value="ECO:0007669"/>
    <property type="project" value="UniProtKB-SubCell"/>
</dbReference>
<accession>A0A1V1P9D6</accession>
<reference evidence="8" key="1">
    <citation type="submission" date="2012-11" db="EMBL/GenBank/DDBJ databases">
        <authorList>
            <person name="Lucero-Rivera Y.E."/>
            <person name="Tovar-Ramirez D."/>
        </authorList>
    </citation>
    <scope>NUCLEOTIDE SEQUENCE [LARGE SCALE GENOMIC DNA]</scope>
    <source>
        <strain evidence="8">Araruama</strain>
    </source>
</reference>
<keyword evidence="4 5" id="KW-0472">Membrane</keyword>
<dbReference type="AlphaFoldDB" id="A0A1V1P9D6"/>
<evidence type="ECO:0000313" key="7">
    <source>
        <dbReference type="EMBL" id="ETR71376.1"/>
    </source>
</evidence>
<evidence type="ECO:0000256" key="3">
    <source>
        <dbReference type="ARBA" id="ARBA00022989"/>
    </source>
</evidence>
<comment type="subcellular location">
    <subcellularLocation>
        <location evidence="1">Cell membrane</location>
        <topology evidence="1">Multi-pass membrane protein</topology>
    </subcellularLocation>
</comment>
<dbReference type="GO" id="GO:0005524">
    <property type="term" value="F:ATP binding"/>
    <property type="evidence" value="ECO:0007669"/>
    <property type="project" value="InterPro"/>
</dbReference>
<organism evidence="7 8">
    <name type="scientific">Candidatus Magnetoglobus multicellularis str. Araruama</name>
    <dbReference type="NCBI Taxonomy" id="890399"/>
    <lineage>
        <taxon>Bacteria</taxon>
        <taxon>Pseudomonadati</taxon>
        <taxon>Thermodesulfobacteriota</taxon>
        <taxon>Desulfobacteria</taxon>
        <taxon>Desulfobacterales</taxon>
        <taxon>Desulfobacteraceae</taxon>
        <taxon>Candidatus Magnetoglobus</taxon>
    </lineage>
</organism>
<gene>
    <name evidence="7" type="ORF">OMM_02531</name>
</gene>
<feature type="transmembrane region" description="Helical" evidence="5">
    <location>
        <begin position="241"/>
        <end position="263"/>
    </location>
</feature>
<dbReference type="PROSITE" id="PS50929">
    <property type="entry name" value="ABC_TM1F"/>
    <property type="match status" value="1"/>
</dbReference>
<dbReference type="Proteomes" id="UP000189670">
    <property type="component" value="Unassembled WGS sequence"/>
</dbReference>
<dbReference type="SUPFAM" id="SSF90123">
    <property type="entry name" value="ABC transporter transmembrane region"/>
    <property type="match status" value="1"/>
</dbReference>
<evidence type="ECO:0000259" key="6">
    <source>
        <dbReference type="PROSITE" id="PS50929"/>
    </source>
</evidence>
<feature type="transmembrane region" description="Helical" evidence="5">
    <location>
        <begin position="130"/>
        <end position="148"/>
    </location>
</feature>
<dbReference type="Gene3D" id="1.20.1560.10">
    <property type="entry name" value="ABC transporter type 1, transmembrane domain"/>
    <property type="match status" value="1"/>
</dbReference>
<dbReference type="InterPro" id="IPR036640">
    <property type="entry name" value="ABC1_TM_sf"/>
</dbReference>
<dbReference type="EMBL" id="ATBP01000277">
    <property type="protein sequence ID" value="ETR71376.1"/>
    <property type="molecule type" value="Genomic_DNA"/>
</dbReference>
<evidence type="ECO:0000256" key="5">
    <source>
        <dbReference type="SAM" id="Phobius"/>
    </source>
</evidence>